<sequence length="414" mass="47514">MENKTSRKGSTLILGRSFFMTAGTKIDVHPGTLSMEFDDNLVRFNIFDVMKHHIEDHSLFSIDIIDELVEEYMQLGTSSVEFSNFVEILDVMDCFNFVEDIFDSQHPVTLSMEFDDNLVRFNIFDVMKHHIEDHSLFSIDIIDELVEEYMQLGTSSVEFSNFVEIPDVMDCFNFVEDIFDSLMKDKFDSRHKKGVETESNKLDEAETDSNNLEEAETNPKGHPEVESNFGSLECKQIEAESDSGQPIPDSDRVDQPTPRSTIKFFPSPYLRPKSSQLDEVIPAKRVPLQANFDSVSTCQLRLHMPTPTSSLVVEPKSFNDHQCLGMVEKMKKLKYGAWVNNKSHDFVVILIFQLLFYCTLKQNINNIEKNSNNVPWRKTHMHTAPLLPPSMIMTYILVLLEVRMSMGTCMSLVD</sequence>
<feature type="compositionally biased region" description="Basic and acidic residues" evidence="1">
    <location>
        <begin position="193"/>
        <end position="204"/>
    </location>
</feature>
<name>A0A371G351_MUCPR</name>
<dbReference type="Proteomes" id="UP000257109">
    <property type="component" value="Unassembled WGS sequence"/>
</dbReference>
<evidence type="ECO:0000313" key="2">
    <source>
        <dbReference type="EMBL" id="RDX84984.1"/>
    </source>
</evidence>
<feature type="non-terminal residue" evidence="2">
    <location>
        <position position="1"/>
    </location>
</feature>
<accession>A0A371G351</accession>
<evidence type="ECO:0000313" key="3">
    <source>
        <dbReference type="Proteomes" id="UP000257109"/>
    </source>
</evidence>
<proteinExistence type="predicted"/>
<feature type="compositionally biased region" description="Acidic residues" evidence="1">
    <location>
        <begin position="205"/>
        <end position="216"/>
    </location>
</feature>
<dbReference type="AlphaFoldDB" id="A0A371G351"/>
<comment type="caution">
    <text evidence="2">The sequence shown here is derived from an EMBL/GenBank/DDBJ whole genome shotgun (WGS) entry which is preliminary data.</text>
</comment>
<dbReference type="EMBL" id="QJKJ01006896">
    <property type="protein sequence ID" value="RDX84984.1"/>
    <property type="molecule type" value="Genomic_DNA"/>
</dbReference>
<protein>
    <submittedName>
        <fullName evidence="2">Uncharacterized protein</fullName>
    </submittedName>
</protein>
<gene>
    <name evidence="2" type="ORF">CR513_33884</name>
</gene>
<evidence type="ECO:0000256" key="1">
    <source>
        <dbReference type="SAM" id="MobiDB-lite"/>
    </source>
</evidence>
<reference evidence="2" key="1">
    <citation type="submission" date="2018-05" db="EMBL/GenBank/DDBJ databases">
        <title>Draft genome of Mucuna pruriens seed.</title>
        <authorList>
            <person name="Nnadi N.E."/>
            <person name="Vos R."/>
            <person name="Hasami M.H."/>
            <person name="Devisetty U.K."/>
            <person name="Aguiy J.C."/>
        </authorList>
    </citation>
    <scope>NUCLEOTIDE SEQUENCE [LARGE SCALE GENOMIC DNA]</scope>
    <source>
        <strain evidence="2">JCA_2017</strain>
    </source>
</reference>
<organism evidence="2 3">
    <name type="scientific">Mucuna pruriens</name>
    <name type="common">Velvet bean</name>
    <name type="synonym">Dolichos pruriens</name>
    <dbReference type="NCBI Taxonomy" id="157652"/>
    <lineage>
        <taxon>Eukaryota</taxon>
        <taxon>Viridiplantae</taxon>
        <taxon>Streptophyta</taxon>
        <taxon>Embryophyta</taxon>
        <taxon>Tracheophyta</taxon>
        <taxon>Spermatophyta</taxon>
        <taxon>Magnoliopsida</taxon>
        <taxon>eudicotyledons</taxon>
        <taxon>Gunneridae</taxon>
        <taxon>Pentapetalae</taxon>
        <taxon>rosids</taxon>
        <taxon>fabids</taxon>
        <taxon>Fabales</taxon>
        <taxon>Fabaceae</taxon>
        <taxon>Papilionoideae</taxon>
        <taxon>50 kb inversion clade</taxon>
        <taxon>NPAAA clade</taxon>
        <taxon>indigoferoid/millettioid clade</taxon>
        <taxon>Phaseoleae</taxon>
        <taxon>Mucuna</taxon>
    </lineage>
</organism>
<dbReference type="OrthoDB" id="1744168at2759"/>
<feature type="region of interest" description="Disordered" evidence="1">
    <location>
        <begin position="193"/>
        <end position="260"/>
    </location>
</feature>
<keyword evidence="3" id="KW-1185">Reference proteome</keyword>